<evidence type="ECO:0000256" key="1">
    <source>
        <dbReference type="SAM" id="MobiDB-lite"/>
    </source>
</evidence>
<reference evidence="2" key="1">
    <citation type="submission" date="2021-06" db="EMBL/GenBank/DDBJ databases">
        <authorList>
            <person name="Kallberg Y."/>
            <person name="Tangrot J."/>
            <person name="Rosling A."/>
        </authorList>
    </citation>
    <scope>NUCLEOTIDE SEQUENCE</scope>
    <source>
        <strain evidence="2">MA453B</strain>
    </source>
</reference>
<sequence length="60" mass="6710">CILYSSCVCFGTIGRQLMIVPEEWYNKIDQNKNYEIDAASKPSKQATSGQIIIPQQTASK</sequence>
<feature type="non-terminal residue" evidence="2">
    <location>
        <position position="60"/>
    </location>
</feature>
<name>A0A9N9JJP2_9GLOM</name>
<evidence type="ECO:0000313" key="3">
    <source>
        <dbReference type="Proteomes" id="UP000789405"/>
    </source>
</evidence>
<feature type="compositionally biased region" description="Polar residues" evidence="1">
    <location>
        <begin position="42"/>
        <end position="60"/>
    </location>
</feature>
<dbReference type="OrthoDB" id="205546at2759"/>
<dbReference type="AlphaFoldDB" id="A0A9N9JJP2"/>
<organism evidence="2 3">
    <name type="scientific">Dentiscutata erythropus</name>
    <dbReference type="NCBI Taxonomy" id="1348616"/>
    <lineage>
        <taxon>Eukaryota</taxon>
        <taxon>Fungi</taxon>
        <taxon>Fungi incertae sedis</taxon>
        <taxon>Mucoromycota</taxon>
        <taxon>Glomeromycotina</taxon>
        <taxon>Glomeromycetes</taxon>
        <taxon>Diversisporales</taxon>
        <taxon>Gigasporaceae</taxon>
        <taxon>Dentiscutata</taxon>
    </lineage>
</organism>
<proteinExistence type="predicted"/>
<comment type="caution">
    <text evidence="2">The sequence shown here is derived from an EMBL/GenBank/DDBJ whole genome shotgun (WGS) entry which is preliminary data.</text>
</comment>
<dbReference type="Proteomes" id="UP000789405">
    <property type="component" value="Unassembled WGS sequence"/>
</dbReference>
<gene>
    <name evidence="2" type="ORF">DERYTH_LOCUS20095</name>
</gene>
<keyword evidence="3" id="KW-1185">Reference proteome</keyword>
<protein>
    <submittedName>
        <fullName evidence="2">14047_t:CDS:1</fullName>
    </submittedName>
</protein>
<feature type="region of interest" description="Disordered" evidence="1">
    <location>
        <begin position="39"/>
        <end position="60"/>
    </location>
</feature>
<dbReference type="EMBL" id="CAJVPY010023060">
    <property type="protein sequence ID" value="CAG8784405.1"/>
    <property type="molecule type" value="Genomic_DNA"/>
</dbReference>
<evidence type="ECO:0000313" key="2">
    <source>
        <dbReference type="EMBL" id="CAG8784405.1"/>
    </source>
</evidence>
<accession>A0A9N9JJP2</accession>